<dbReference type="Proteomes" id="UP001163321">
    <property type="component" value="Chromosome 12"/>
</dbReference>
<proteinExistence type="predicted"/>
<evidence type="ECO:0000313" key="2">
    <source>
        <dbReference type="Proteomes" id="UP001163321"/>
    </source>
</evidence>
<dbReference type="EMBL" id="CM047591">
    <property type="protein sequence ID" value="KAI9918568.1"/>
    <property type="molecule type" value="Genomic_DNA"/>
</dbReference>
<organism evidence="1 2">
    <name type="scientific">Peronosclerospora sorghi</name>
    <dbReference type="NCBI Taxonomy" id="230839"/>
    <lineage>
        <taxon>Eukaryota</taxon>
        <taxon>Sar</taxon>
        <taxon>Stramenopiles</taxon>
        <taxon>Oomycota</taxon>
        <taxon>Peronosporomycetes</taxon>
        <taxon>Peronosporales</taxon>
        <taxon>Peronosporaceae</taxon>
        <taxon>Peronosclerospora</taxon>
    </lineage>
</organism>
<name>A0ACC0WKG0_9STRA</name>
<reference evidence="1 2" key="1">
    <citation type="journal article" date="2022" name="bioRxiv">
        <title>The genome of the oomycete Peronosclerospora sorghi, a cosmopolitan pathogen of maize and sorghum, is inflated with dispersed pseudogenes.</title>
        <authorList>
            <person name="Fletcher K."/>
            <person name="Martin F."/>
            <person name="Isakeit T."/>
            <person name="Cavanaugh K."/>
            <person name="Magill C."/>
            <person name="Michelmore R."/>
        </authorList>
    </citation>
    <scope>NUCLEOTIDE SEQUENCE [LARGE SCALE GENOMIC DNA]</scope>
    <source>
        <strain evidence="1">P6</strain>
    </source>
</reference>
<gene>
    <name evidence="1" type="ORF">PsorP6_012236</name>
</gene>
<keyword evidence="2" id="KW-1185">Reference proteome</keyword>
<protein>
    <submittedName>
        <fullName evidence="1">Uncharacterized protein</fullName>
    </submittedName>
</protein>
<accession>A0ACC0WKG0</accession>
<sequence>MHSSLPKHASSPDEPCYARHDGSYKYVIVVTNEEGAILSPRQHKAVRLTVQHLGTQCSSCQEHFFATKWSKLFRKIASKRKMIACEAAVLMYLQAEFGKYGKILWSRSEEERARKRNCGFVSFYVTQTMLALIWITRKCVKLDFL</sequence>
<comment type="caution">
    <text evidence="1">The sequence shown here is derived from an EMBL/GenBank/DDBJ whole genome shotgun (WGS) entry which is preliminary data.</text>
</comment>
<evidence type="ECO:0000313" key="1">
    <source>
        <dbReference type="EMBL" id="KAI9918568.1"/>
    </source>
</evidence>